<comment type="similarity">
    <text evidence="2">Belongs to the SdhE FAD assembly factor family.</text>
</comment>
<dbReference type="OrthoDB" id="9180899at2"/>
<evidence type="ECO:0000256" key="2">
    <source>
        <dbReference type="ARBA" id="ARBA00008571"/>
    </source>
</evidence>
<gene>
    <name evidence="6" type="ORF">EV690_2840</name>
</gene>
<evidence type="ECO:0000256" key="1">
    <source>
        <dbReference type="ARBA" id="ARBA00004496"/>
    </source>
</evidence>
<keyword evidence="7" id="KW-1185">Reference proteome</keyword>
<accession>A0A4V2PNI5</accession>
<dbReference type="GO" id="GO:0006105">
    <property type="term" value="P:succinate metabolic process"/>
    <property type="evidence" value="ECO:0007669"/>
    <property type="project" value="TreeGrafter"/>
</dbReference>
<evidence type="ECO:0000313" key="7">
    <source>
        <dbReference type="Proteomes" id="UP000295565"/>
    </source>
</evidence>
<dbReference type="Gene3D" id="1.10.150.250">
    <property type="entry name" value="Flavinator of succinate dehydrogenase"/>
    <property type="match status" value="1"/>
</dbReference>
<dbReference type="EMBL" id="SMGD01000015">
    <property type="protein sequence ID" value="TCK47141.1"/>
    <property type="molecule type" value="Genomic_DNA"/>
</dbReference>
<evidence type="ECO:0000313" key="6">
    <source>
        <dbReference type="EMBL" id="TCK47141.1"/>
    </source>
</evidence>
<dbReference type="RefSeq" id="WP_131913603.1">
    <property type="nucleotide sequence ID" value="NZ_OU594967.1"/>
</dbReference>
<dbReference type="PANTHER" id="PTHR39585">
    <property type="entry name" value="FAD ASSEMBLY FACTOR SDHE"/>
    <property type="match status" value="1"/>
</dbReference>
<dbReference type="InterPro" id="IPR005631">
    <property type="entry name" value="SDH"/>
</dbReference>
<proteinExistence type="inferred from homology"/>
<dbReference type="Pfam" id="PF03937">
    <property type="entry name" value="Sdh5"/>
    <property type="match status" value="1"/>
</dbReference>
<comment type="subcellular location">
    <subcellularLocation>
        <location evidence="1">Cytoplasm</location>
    </subcellularLocation>
</comment>
<keyword evidence="4" id="KW-0963">Cytoplasm</keyword>
<dbReference type="SUPFAM" id="SSF109910">
    <property type="entry name" value="YgfY-like"/>
    <property type="match status" value="1"/>
</dbReference>
<sequence>MDTSLEKSRLLWACRRGMLELDVLLQPYVENCYEHLAKEQQQLFCRLLECDDPDLFSWFMRHRQCPDEQLGKMIDAILRYNNTHRPALSK</sequence>
<dbReference type="PANTHER" id="PTHR39585:SF1">
    <property type="entry name" value="FAD ASSEMBLY FACTOR SDHE"/>
    <property type="match status" value="1"/>
</dbReference>
<dbReference type="InterPro" id="IPR050531">
    <property type="entry name" value="SdhE_FAD_assembly_factor"/>
</dbReference>
<evidence type="ECO:0000256" key="4">
    <source>
        <dbReference type="ARBA" id="ARBA00022490"/>
    </source>
</evidence>
<dbReference type="GO" id="GO:0005737">
    <property type="term" value="C:cytoplasm"/>
    <property type="evidence" value="ECO:0007669"/>
    <property type="project" value="UniProtKB-SubCell"/>
</dbReference>
<protein>
    <recommendedName>
        <fullName evidence="3">FAD assembly factor SdhE</fullName>
    </recommendedName>
</protein>
<organism evidence="6 7">
    <name type="scientific">Celerinatantimonas diazotrophica</name>
    <dbReference type="NCBI Taxonomy" id="412034"/>
    <lineage>
        <taxon>Bacteria</taxon>
        <taxon>Pseudomonadati</taxon>
        <taxon>Pseudomonadota</taxon>
        <taxon>Gammaproteobacteria</taxon>
        <taxon>Celerinatantimonadaceae</taxon>
        <taxon>Celerinatantimonas</taxon>
    </lineage>
</organism>
<dbReference type="AlphaFoldDB" id="A0A4V2PNI5"/>
<evidence type="ECO:0000256" key="3">
    <source>
        <dbReference type="ARBA" id="ARBA00019418"/>
    </source>
</evidence>
<reference evidence="6 7" key="1">
    <citation type="submission" date="2019-03" db="EMBL/GenBank/DDBJ databases">
        <title>Genomic Encyclopedia of Type Strains, Phase IV (KMG-IV): sequencing the most valuable type-strain genomes for metagenomic binning, comparative biology and taxonomic classification.</title>
        <authorList>
            <person name="Goeker M."/>
        </authorList>
    </citation>
    <scope>NUCLEOTIDE SEQUENCE [LARGE SCALE GENOMIC DNA]</scope>
    <source>
        <strain evidence="6 7">DSM 18577</strain>
    </source>
</reference>
<name>A0A4V2PNI5_9GAMM</name>
<dbReference type="InterPro" id="IPR036714">
    <property type="entry name" value="SDH_sf"/>
</dbReference>
<comment type="caution">
    <text evidence="6">The sequence shown here is derived from an EMBL/GenBank/DDBJ whole genome shotgun (WGS) entry which is preliminary data.</text>
</comment>
<keyword evidence="5" id="KW-0143">Chaperone</keyword>
<dbReference type="Proteomes" id="UP000295565">
    <property type="component" value="Unassembled WGS sequence"/>
</dbReference>
<evidence type="ECO:0000256" key="5">
    <source>
        <dbReference type="ARBA" id="ARBA00023186"/>
    </source>
</evidence>